<proteinExistence type="predicted"/>
<accession>A0A9K3HQ30</accession>
<dbReference type="Proteomes" id="UP000215914">
    <property type="component" value="Unassembled WGS sequence"/>
</dbReference>
<evidence type="ECO:0000313" key="3">
    <source>
        <dbReference type="EMBL" id="KAF5782260.1"/>
    </source>
</evidence>
<gene>
    <name evidence="3" type="ORF">HanXRQr2_Chr11g0493721</name>
</gene>
<name>A0A9K3HQ30_HELAN</name>
<organism evidence="3 4">
    <name type="scientific">Helianthus annuus</name>
    <name type="common">Common sunflower</name>
    <dbReference type="NCBI Taxonomy" id="4232"/>
    <lineage>
        <taxon>Eukaryota</taxon>
        <taxon>Viridiplantae</taxon>
        <taxon>Streptophyta</taxon>
        <taxon>Embryophyta</taxon>
        <taxon>Tracheophyta</taxon>
        <taxon>Spermatophyta</taxon>
        <taxon>Magnoliopsida</taxon>
        <taxon>eudicotyledons</taxon>
        <taxon>Gunneridae</taxon>
        <taxon>Pentapetalae</taxon>
        <taxon>asterids</taxon>
        <taxon>campanulids</taxon>
        <taxon>Asterales</taxon>
        <taxon>Asteraceae</taxon>
        <taxon>Asteroideae</taxon>
        <taxon>Heliantheae alliance</taxon>
        <taxon>Heliantheae</taxon>
        <taxon>Helianthus</taxon>
    </lineage>
</organism>
<evidence type="ECO:0000313" key="4">
    <source>
        <dbReference type="Proteomes" id="UP000215914"/>
    </source>
</evidence>
<feature type="signal peptide" evidence="1">
    <location>
        <begin position="1"/>
        <end position="18"/>
    </location>
</feature>
<dbReference type="Gramene" id="mRNA:HanXRQr2_Chr11g0493721">
    <property type="protein sequence ID" value="mRNA:HanXRQr2_Chr11g0493721"/>
    <property type="gene ID" value="HanXRQr2_Chr11g0493721"/>
</dbReference>
<keyword evidence="4" id="KW-1185">Reference proteome</keyword>
<reference evidence="3" key="1">
    <citation type="journal article" date="2017" name="Nature">
        <title>The sunflower genome provides insights into oil metabolism, flowering and Asterid evolution.</title>
        <authorList>
            <person name="Badouin H."/>
            <person name="Gouzy J."/>
            <person name="Grassa C.J."/>
            <person name="Murat F."/>
            <person name="Staton S.E."/>
            <person name="Cottret L."/>
            <person name="Lelandais-Briere C."/>
            <person name="Owens G.L."/>
            <person name="Carrere S."/>
            <person name="Mayjonade B."/>
            <person name="Legrand L."/>
            <person name="Gill N."/>
            <person name="Kane N.C."/>
            <person name="Bowers J.E."/>
            <person name="Hubner S."/>
            <person name="Bellec A."/>
            <person name="Berard A."/>
            <person name="Berges H."/>
            <person name="Blanchet N."/>
            <person name="Boniface M.C."/>
            <person name="Brunel D."/>
            <person name="Catrice O."/>
            <person name="Chaidir N."/>
            <person name="Claudel C."/>
            <person name="Donnadieu C."/>
            <person name="Faraut T."/>
            <person name="Fievet G."/>
            <person name="Helmstetter N."/>
            <person name="King M."/>
            <person name="Knapp S.J."/>
            <person name="Lai Z."/>
            <person name="Le Paslier M.C."/>
            <person name="Lippi Y."/>
            <person name="Lorenzon L."/>
            <person name="Mandel J.R."/>
            <person name="Marage G."/>
            <person name="Marchand G."/>
            <person name="Marquand E."/>
            <person name="Bret-Mestries E."/>
            <person name="Morien E."/>
            <person name="Nambeesan S."/>
            <person name="Nguyen T."/>
            <person name="Pegot-Espagnet P."/>
            <person name="Pouilly N."/>
            <person name="Raftis F."/>
            <person name="Sallet E."/>
            <person name="Schiex T."/>
            <person name="Thomas J."/>
            <person name="Vandecasteele C."/>
            <person name="Vares D."/>
            <person name="Vear F."/>
            <person name="Vautrin S."/>
            <person name="Crespi M."/>
            <person name="Mangin B."/>
            <person name="Burke J.M."/>
            <person name="Salse J."/>
            <person name="Munos S."/>
            <person name="Vincourt P."/>
            <person name="Rieseberg L.H."/>
            <person name="Langlade N.B."/>
        </authorList>
    </citation>
    <scope>NUCLEOTIDE SEQUENCE</scope>
    <source>
        <tissue evidence="3">Leaves</tissue>
    </source>
</reference>
<sequence length="167" mass="18868">MAFLVLTTPLWMQLQIVAEDEVDNKLLNLYEYESLRTPDKFVDSVYYENAHHFLHEGNIFRFQCSSGLSCLTIQLMDDLNEKAEAVAVSVDPKFAAYLHNDFLSVVSGKKESGIMLQRSKRQFSDMDESSAMSVAMEGVNVVNGLEYKMSCCLSKVRVIIGITFFLG</sequence>
<dbReference type="AlphaFoldDB" id="A0A9K3HQ30"/>
<dbReference type="Pfam" id="PF16879">
    <property type="entry name" value="Sin3a_C"/>
    <property type="match status" value="1"/>
</dbReference>
<evidence type="ECO:0000256" key="1">
    <source>
        <dbReference type="SAM" id="SignalP"/>
    </source>
</evidence>
<evidence type="ECO:0000259" key="2">
    <source>
        <dbReference type="Pfam" id="PF16879"/>
    </source>
</evidence>
<feature type="chain" id="PRO_5039909428" evidence="1">
    <location>
        <begin position="19"/>
        <end position="167"/>
    </location>
</feature>
<feature type="domain" description="Sin3 C-terminal" evidence="2">
    <location>
        <begin position="11"/>
        <end position="151"/>
    </location>
</feature>
<reference evidence="3" key="2">
    <citation type="submission" date="2020-06" db="EMBL/GenBank/DDBJ databases">
        <title>Helianthus annuus Genome sequencing and assembly Release 2.</title>
        <authorList>
            <person name="Gouzy J."/>
            <person name="Langlade N."/>
            <person name="Munos S."/>
        </authorList>
    </citation>
    <scope>NUCLEOTIDE SEQUENCE</scope>
    <source>
        <tissue evidence="3">Leaves</tissue>
    </source>
</reference>
<comment type="caution">
    <text evidence="3">The sequence shown here is derived from an EMBL/GenBank/DDBJ whole genome shotgun (WGS) entry which is preliminary data.</text>
</comment>
<dbReference type="EMBL" id="MNCJ02000326">
    <property type="protein sequence ID" value="KAF5782260.1"/>
    <property type="molecule type" value="Genomic_DNA"/>
</dbReference>
<dbReference type="InterPro" id="IPR031693">
    <property type="entry name" value="Sin3_C"/>
</dbReference>
<protein>
    <submittedName>
        <fullName evidence="3">Transcriptional regulatory protein Sin3</fullName>
    </submittedName>
</protein>
<keyword evidence="1" id="KW-0732">Signal</keyword>